<accession>X1NZ99</accession>
<dbReference type="AlphaFoldDB" id="X1NZ99"/>
<organism evidence="2">
    <name type="scientific">marine sediment metagenome</name>
    <dbReference type="NCBI Taxonomy" id="412755"/>
    <lineage>
        <taxon>unclassified sequences</taxon>
        <taxon>metagenomes</taxon>
        <taxon>ecological metagenomes</taxon>
    </lineage>
</organism>
<evidence type="ECO:0000313" key="2">
    <source>
        <dbReference type="EMBL" id="GAI32115.1"/>
    </source>
</evidence>
<protein>
    <submittedName>
        <fullName evidence="2">Uncharacterized protein</fullName>
    </submittedName>
</protein>
<name>X1NZ99_9ZZZZ</name>
<gene>
    <name evidence="2" type="ORF">S06H3_25249</name>
</gene>
<sequence>MSHKDEQEYHSSQIKSLQEQYNKLQRRLDRIYIDKLDEVVTTEFYQEKTNEWKNEQNNILVNINKHKDANTNYFEKGIKILELAQKAYSTYLEQNNTGKRNLLNILLSNCTLNDGNLYPTYRKPFDLLAKGLSRSNWLPG</sequence>
<reference evidence="2" key="1">
    <citation type="journal article" date="2014" name="Front. Microbiol.">
        <title>High frequency of phylogenetically diverse reductive dehalogenase-homologous genes in deep subseafloor sedimentary metagenomes.</title>
        <authorList>
            <person name="Kawai M."/>
            <person name="Futagami T."/>
            <person name="Toyoda A."/>
            <person name="Takaki Y."/>
            <person name="Nishi S."/>
            <person name="Hori S."/>
            <person name="Arai W."/>
            <person name="Tsubouchi T."/>
            <person name="Morono Y."/>
            <person name="Uchiyama I."/>
            <person name="Ito T."/>
            <person name="Fujiyama A."/>
            <person name="Inagaki F."/>
            <person name="Takami H."/>
        </authorList>
    </citation>
    <scope>NUCLEOTIDE SEQUENCE</scope>
    <source>
        <strain evidence="2">Expedition CK06-06</strain>
    </source>
</reference>
<dbReference type="EMBL" id="BARV01014527">
    <property type="protein sequence ID" value="GAI32115.1"/>
    <property type="molecule type" value="Genomic_DNA"/>
</dbReference>
<feature type="coiled-coil region" evidence="1">
    <location>
        <begin position="7"/>
        <end position="34"/>
    </location>
</feature>
<keyword evidence="1" id="KW-0175">Coiled coil</keyword>
<evidence type="ECO:0000256" key="1">
    <source>
        <dbReference type="SAM" id="Coils"/>
    </source>
</evidence>
<proteinExistence type="predicted"/>
<comment type="caution">
    <text evidence="2">The sequence shown here is derived from an EMBL/GenBank/DDBJ whole genome shotgun (WGS) entry which is preliminary data.</text>
</comment>